<dbReference type="Gene3D" id="3.20.20.20">
    <property type="entry name" value="Dihydropteroate synthase-like"/>
    <property type="match status" value="1"/>
</dbReference>
<dbReference type="PROSITE" id="PS50972">
    <property type="entry name" value="PTERIN_BINDING"/>
    <property type="match status" value="1"/>
</dbReference>
<dbReference type="PROSITE" id="PS00793">
    <property type="entry name" value="DHPS_2"/>
    <property type="match status" value="1"/>
</dbReference>
<dbReference type="InterPro" id="IPR045031">
    <property type="entry name" value="DHP_synth-like"/>
</dbReference>
<dbReference type="SUPFAM" id="SSF51717">
    <property type="entry name" value="Dihydropteroate synthetase-like"/>
    <property type="match status" value="1"/>
</dbReference>
<sequence>MGILNVTPDSFHDGGRHGTLEAALLHARQMVADGADIIDIGGESSRPGATPVSVEEELRRVVPVVRALREESPVWISVDTTRAAVMREAALAGADILNDINGLGCAEMREVAAVFGLPAILMHKQGEPRTMQVNPVYEQDICHVVADFFAERIRLCEQSGIPRDRLVLDVGFGFGKTAAHNLRLVAHLSRFRALKLPLLLGASRKDTLGRLTGRDTEGRLAASLAVAAFAMTQGVGILRTHDVAETWDVINVVSALQQAQSDY</sequence>
<dbReference type="PANTHER" id="PTHR20941">
    <property type="entry name" value="FOLATE SYNTHESIS PROTEINS"/>
    <property type="match status" value="1"/>
</dbReference>
<accession>A0A0W0U8I3</accession>
<comment type="pathway">
    <text evidence="3">Cofactor biosynthesis; tetrahydrofolate biosynthesis; 7,8-dihydrofolate from 2-amino-4-hydroxy-6-hydroxymethyl-7,8-dihydropteridine diphosphate and 4-aminobenzoate: step 1/2.</text>
</comment>
<dbReference type="Proteomes" id="UP000054785">
    <property type="component" value="Unassembled WGS sequence"/>
</dbReference>
<evidence type="ECO:0000256" key="6">
    <source>
        <dbReference type="ARBA" id="ARBA00022723"/>
    </source>
</evidence>
<name>A0A0W0U8I3_9GAMM</name>
<dbReference type="InterPro" id="IPR011005">
    <property type="entry name" value="Dihydropteroate_synth-like_sf"/>
</dbReference>
<dbReference type="GO" id="GO:0005829">
    <property type="term" value="C:cytosol"/>
    <property type="evidence" value="ECO:0007669"/>
    <property type="project" value="TreeGrafter"/>
</dbReference>
<protein>
    <recommendedName>
        <fullName evidence="4">dihydropteroate synthase</fullName>
        <ecNumber evidence="4">2.5.1.15</ecNumber>
    </recommendedName>
</protein>
<keyword evidence="6" id="KW-0479">Metal-binding</keyword>
<keyword evidence="7" id="KW-0460">Magnesium</keyword>
<comment type="caution">
    <text evidence="9">The sequence shown here is derived from an EMBL/GenBank/DDBJ whole genome shotgun (WGS) entry which is preliminary data.</text>
</comment>
<dbReference type="GO" id="GO:0046656">
    <property type="term" value="P:folic acid biosynthetic process"/>
    <property type="evidence" value="ECO:0007669"/>
    <property type="project" value="UniProtKB-KW"/>
</dbReference>
<dbReference type="STRING" id="45065.Lgee_0344"/>
<dbReference type="CDD" id="cd00739">
    <property type="entry name" value="DHPS"/>
    <property type="match status" value="1"/>
</dbReference>
<reference evidence="9 10" key="1">
    <citation type="submission" date="2015-11" db="EMBL/GenBank/DDBJ databases">
        <title>Genomic analysis of 38 Legionella species identifies large and diverse effector repertoires.</title>
        <authorList>
            <person name="Burstein D."/>
            <person name="Amaro F."/>
            <person name="Zusman T."/>
            <person name="Lifshitz Z."/>
            <person name="Cohen O."/>
            <person name="Gilbert J.A."/>
            <person name="Pupko T."/>
            <person name="Shuman H.A."/>
            <person name="Segal G."/>
        </authorList>
    </citation>
    <scope>NUCLEOTIDE SEQUENCE [LARGE SCALE GENOMIC DNA]</scope>
    <source>
        <strain evidence="9 10">ATCC 49504</strain>
    </source>
</reference>
<dbReference type="PATRIC" id="fig|45065.4.peg.364"/>
<evidence type="ECO:0000256" key="2">
    <source>
        <dbReference type="ARBA" id="ARBA00001946"/>
    </source>
</evidence>
<comment type="cofactor">
    <cofactor evidence="2">
        <name>Mg(2+)</name>
        <dbReference type="ChEBI" id="CHEBI:18420"/>
    </cofactor>
</comment>
<evidence type="ECO:0000256" key="1">
    <source>
        <dbReference type="ARBA" id="ARBA00000012"/>
    </source>
</evidence>
<evidence type="ECO:0000256" key="4">
    <source>
        <dbReference type="ARBA" id="ARBA00012458"/>
    </source>
</evidence>
<dbReference type="InterPro" id="IPR000489">
    <property type="entry name" value="Pterin-binding_dom"/>
</dbReference>
<dbReference type="AlphaFoldDB" id="A0A0W0U8I3"/>
<evidence type="ECO:0000256" key="5">
    <source>
        <dbReference type="ARBA" id="ARBA00022679"/>
    </source>
</evidence>
<dbReference type="GO" id="GO:0004156">
    <property type="term" value="F:dihydropteroate synthase activity"/>
    <property type="evidence" value="ECO:0007669"/>
    <property type="project" value="UniProtKB-EC"/>
</dbReference>
<dbReference type="EC" id="2.5.1.15" evidence="4"/>
<evidence type="ECO:0000256" key="7">
    <source>
        <dbReference type="ARBA" id="ARBA00022842"/>
    </source>
</evidence>
<proteinExistence type="predicted"/>
<keyword evidence="5" id="KW-0808">Transferase</keyword>
<dbReference type="InterPro" id="IPR006390">
    <property type="entry name" value="DHP_synth_dom"/>
</dbReference>
<organism evidence="9 10">
    <name type="scientific">Legionella geestiana</name>
    <dbReference type="NCBI Taxonomy" id="45065"/>
    <lineage>
        <taxon>Bacteria</taxon>
        <taxon>Pseudomonadati</taxon>
        <taxon>Pseudomonadota</taxon>
        <taxon>Gammaproteobacteria</taxon>
        <taxon>Legionellales</taxon>
        <taxon>Legionellaceae</taxon>
        <taxon>Legionella</taxon>
    </lineage>
</organism>
<dbReference type="GO" id="GO:0046872">
    <property type="term" value="F:metal ion binding"/>
    <property type="evidence" value="ECO:0007669"/>
    <property type="project" value="UniProtKB-KW"/>
</dbReference>
<evidence type="ECO:0000256" key="8">
    <source>
        <dbReference type="ARBA" id="ARBA00022909"/>
    </source>
</evidence>
<dbReference type="OrthoDB" id="9811744at2"/>
<dbReference type="GO" id="GO:0046654">
    <property type="term" value="P:tetrahydrofolate biosynthetic process"/>
    <property type="evidence" value="ECO:0007669"/>
    <property type="project" value="TreeGrafter"/>
</dbReference>
<dbReference type="Pfam" id="PF00809">
    <property type="entry name" value="Pterin_bind"/>
    <property type="match status" value="1"/>
</dbReference>
<keyword evidence="8" id="KW-0289">Folate biosynthesis</keyword>
<keyword evidence="10" id="KW-1185">Reference proteome</keyword>
<dbReference type="EMBL" id="LNYC01000006">
    <property type="protein sequence ID" value="KTD04101.1"/>
    <property type="molecule type" value="Genomic_DNA"/>
</dbReference>
<comment type="catalytic activity">
    <reaction evidence="1">
        <text>(7,8-dihydropterin-6-yl)methyl diphosphate + 4-aminobenzoate = 7,8-dihydropteroate + diphosphate</text>
        <dbReference type="Rhea" id="RHEA:19949"/>
        <dbReference type="ChEBI" id="CHEBI:17836"/>
        <dbReference type="ChEBI" id="CHEBI:17839"/>
        <dbReference type="ChEBI" id="CHEBI:33019"/>
        <dbReference type="ChEBI" id="CHEBI:72950"/>
        <dbReference type="EC" id="2.5.1.15"/>
    </reaction>
</comment>
<dbReference type="PANTHER" id="PTHR20941:SF1">
    <property type="entry name" value="FOLIC ACID SYNTHESIS PROTEIN FOL1"/>
    <property type="match status" value="1"/>
</dbReference>
<evidence type="ECO:0000256" key="3">
    <source>
        <dbReference type="ARBA" id="ARBA00004763"/>
    </source>
</evidence>
<evidence type="ECO:0000313" key="9">
    <source>
        <dbReference type="EMBL" id="KTD04101.1"/>
    </source>
</evidence>
<gene>
    <name evidence="9" type="primary">folP</name>
    <name evidence="9" type="ORF">Lgee_0344</name>
</gene>
<evidence type="ECO:0000313" key="10">
    <source>
        <dbReference type="Proteomes" id="UP000054785"/>
    </source>
</evidence>
<dbReference type="NCBIfam" id="TIGR01496">
    <property type="entry name" value="DHPS"/>
    <property type="match status" value="1"/>
</dbReference>